<dbReference type="OMA" id="LPYRVMV"/>
<dbReference type="Pfam" id="PF00069">
    <property type="entry name" value="Pkinase"/>
    <property type="match status" value="1"/>
</dbReference>
<keyword evidence="4" id="KW-0808">Transferase</keyword>
<evidence type="ECO:0000256" key="2">
    <source>
        <dbReference type="ARBA" id="ARBA00012409"/>
    </source>
</evidence>
<reference evidence="13" key="1">
    <citation type="journal article" date="2013" name="Nat. Commun.">
        <title>Whole-genome sequencing of Oryza brachyantha reveals mechanisms underlying Oryza genome evolution.</title>
        <authorList>
            <person name="Chen J."/>
            <person name="Huang Q."/>
            <person name="Gao D."/>
            <person name="Wang J."/>
            <person name="Lang Y."/>
            <person name="Liu T."/>
            <person name="Li B."/>
            <person name="Bai Z."/>
            <person name="Luis Goicoechea J."/>
            <person name="Liang C."/>
            <person name="Chen C."/>
            <person name="Zhang W."/>
            <person name="Sun S."/>
            <person name="Liao Y."/>
            <person name="Zhang X."/>
            <person name="Yang L."/>
            <person name="Song C."/>
            <person name="Wang M."/>
            <person name="Shi J."/>
            <person name="Liu G."/>
            <person name="Liu J."/>
            <person name="Zhou H."/>
            <person name="Zhou W."/>
            <person name="Yu Q."/>
            <person name="An N."/>
            <person name="Chen Y."/>
            <person name="Cai Q."/>
            <person name="Wang B."/>
            <person name="Liu B."/>
            <person name="Min J."/>
            <person name="Huang Y."/>
            <person name="Wu H."/>
            <person name="Li Z."/>
            <person name="Zhang Y."/>
            <person name="Yin Y."/>
            <person name="Song W."/>
            <person name="Jiang J."/>
            <person name="Jackson S.A."/>
            <person name="Wing R.A."/>
            <person name="Wang J."/>
            <person name="Chen M."/>
        </authorList>
    </citation>
    <scope>NUCLEOTIDE SEQUENCE [LARGE SCALE GENOMIC DNA]</scope>
    <source>
        <strain evidence="13">cv. IRGC 101232</strain>
    </source>
</reference>
<keyword evidence="10" id="KW-0723">Serine/threonine-protein kinase</keyword>
<dbReference type="PROSITE" id="PS00107">
    <property type="entry name" value="PROTEIN_KINASE_ATP"/>
    <property type="match status" value="1"/>
</dbReference>
<feature type="domain" description="Protein kinase" evidence="12">
    <location>
        <begin position="41"/>
        <end position="181"/>
    </location>
</feature>
<dbReference type="SUPFAM" id="SSF56112">
    <property type="entry name" value="Protein kinase-like (PK-like)"/>
    <property type="match status" value="1"/>
</dbReference>
<feature type="region of interest" description="Disordered" evidence="11">
    <location>
        <begin position="1"/>
        <end position="29"/>
    </location>
</feature>
<keyword evidence="5 9" id="KW-0547">Nucleotide-binding</keyword>
<dbReference type="InterPro" id="IPR017441">
    <property type="entry name" value="Protein_kinase_ATP_BS"/>
</dbReference>
<dbReference type="Gene3D" id="3.30.200.20">
    <property type="entry name" value="Phosphorylase Kinase, domain 1"/>
    <property type="match status" value="1"/>
</dbReference>
<reference evidence="13" key="2">
    <citation type="submission" date="2013-04" db="UniProtKB">
        <authorList>
            <consortium name="EnsemblPlants"/>
        </authorList>
    </citation>
    <scope>IDENTIFICATION</scope>
</reference>
<dbReference type="GO" id="GO:0007346">
    <property type="term" value="P:regulation of mitotic cell cycle"/>
    <property type="evidence" value="ECO:0007669"/>
    <property type="project" value="TreeGrafter"/>
</dbReference>
<evidence type="ECO:0000313" key="13">
    <source>
        <dbReference type="EnsemblPlants" id="OB05G16910.1"/>
    </source>
</evidence>
<keyword evidence="7 9" id="KW-0067">ATP-binding</keyword>
<evidence type="ECO:0000256" key="6">
    <source>
        <dbReference type="ARBA" id="ARBA00022777"/>
    </source>
</evidence>
<dbReference type="Gene3D" id="1.10.510.10">
    <property type="entry name" value="Transferase(Phosphotransferase) domain 1"/>
    <property type="match status" value="1"/>
</dbReference>
<organism evidence="13">
    <name type="scientific">Oryza brachyantha</name>
    <name type="common">malo sina</name>
    <dbReference type="NCBI Taxonomy" id="4533"/>
    <lineage>
        <taxon>Eukaryota</taxon>
        <taxon>Viridiplantae</taxon>
        <taxon>Streptophyta</taxon>
        <taxon>Embryophyta</taxon>
        <taxon>Tracheophyta</taxon>
        <taxon>Spermatophyta</taxon>
        <taxon>Magnoliopsida</taxon>
        <taxon>Liliopsida</taxon>
        <taxon>Poales</taxon>
        <taxon>Poaceae</taxon>
        <taxon>BOP clade</taxon>
        <taxon>Oryzoideae</taxon>
        <taxon>Oryzeae</taxon>
        <taxon>Oryzinae</taxon>
        <taxon>Oryza</taxon>
    </lineage>
</organism>
<accession>J3M517</accession>
<name>J3M517_ORYBR</name>
<dbReference type="InterPro" id="IPR011009">
    <property type="entry name" value="Kinase-like_dom_sf"/>
</dbReference>
<keyword evidence="14" id="KW-1185">Reference proteome</keyword>
<evidence type="ECO:0000256" key="9">
    <source>
        <dbReference type="PROSITE-ProRule" id="PRU10141"/>
    </source>
</evidence>
<dbReference type="InterPro" id="IPR050108">
    <property type="entry name" value="CDK"/>
</dbReference>
<dbReference type="GO" id="GO:0008353">
    <property type="term" value="F:RNA polymerase II CTD heptapeptide repeat kinase activity"/>
    <property type="evidence" value="ECO:0007669"/>
    <property type="project" value="UniProtKB-EC"/>
</dbReference>
<evidence type="ECO:0000256" key="7">
    <source>
        <dbReference type="ARBA" id="ARBA00022840"/>
    </source>
</evidence>
<proteinExistence type="inferred from homology"/>
<protein>
    <recommendedName>
        <fullName evidence="2">[RNA-polymerase]-subunit kinase</fullName>
        <ecNumber evidence="2">2.7.11.23</ecNumber>
    </recommendedName>
</protein>
<dbReference type="SMART" id="SM00220">
    <property type="entry name" value="S_TKc"/>
    <property type="match status" value="1"/>
</dbReference>
<dbReference type="PROSITE" id="PS50011">
    <property type="entry name" value="PROTEIN_KINASE_DOM"/>
    <property type="match status" value="1"/>
</dbReference>
<dbReference type="EnsemblPlants" id="OB05G16910.1">
    <property type="protein sequence ID" value="OB05G16910.1"/>
    <property type="gene ID" value="OB05G16910"/>
</dbReference>
<dbReference type="PROSITE" id="PS00108">
    <property type="entry name" value="PROTEIN_KINASE_ST"/>
    <property type="match status" value="1"/>
</dbReference>
<keyword evidence="3" id="KW-0597">Phosphoprotein</keyword>
<comment type="similarity">
    <text evidence="1">Belongs to the protein kinase superfamily. CMGC Ser/Thr protein kinase family. CDC2/CDKX subfamily.</text>
</comment>
<evidence type="ECO:0000259" key="12">
    <source>
        <dbReference type="PROSITE" id="PS50011"/>
    </source>
</evidence>
<evidence type="ECO:0000313" key="14">
    <source>
        <dbReference type="Proteomes" id="UP000006038"/>
    </source>
</evidence>
<dbReference type="AlphaFoldDB" id="J3M517"/>
<dbReference type="Gramene" id="OB05G16910.1">
    <property type="protein sequence ID" value="OB05G16910.1"/>
    <property type="gene ID" value="OB05G16910"/>
</dbReference>
<dbReference type="InterPro" id="IPR000719">
    <property type="entry name" value="Prot_kinase_dom"/>
</dbReference>
<keyword evidence="6" id="KW-0418">Kinase</keyword>
<dbReference type="eggNOG" id="KOG0663">
    <property type="taxonomic scope" value="Eukaryota"/>
</dbReference>
<evidence type="ECO:0000256" key="1">
    <source>
        <dbReference type="ARBA" id="ARBA00006485"/>
    </source>
</evidence>
<dbReference type="PANTHER" id="PTHR24056:SF432">
    <property type="entry name" value="OS10G0154500 PROTEIN"/>
    <property type="match status" value="1"/>
</dbReference>
<dbReference type="GO" id="GO:0005634">
    <property type="term" value="C:nucleus"/>
    <property type="evidence" value="ECO:0007669"/>
    <property type="project" value="TreeGrafter"/>
</dbReference>
<feature type="binding site" evidence="9">
    <location>
        <position position="70"/>
    </location>
    <ligand>
        <name>ATP</name>
        <dbReference type="ChEBI" id="CHEBI:30616"/>
    </ligand>
</feature>
<comment type="catalytic activity">
    <reaction evidence="8">
        <text>[DNA-directed RNA polymerase] + ATP = phospho-[DNA-directed RNA polymerase] + ADP + H(+)</text>
        <dbReference type="Rhea" id="RHEA:10216"/>
        <dbReference type="Rhea" id="RHEA-COMP:11321"/>
        <dbReference type="Rhea" id="RHEA-COMP:11322"/>
        <dbReference type="ChEBI" id="CHEBI:15378"/>
        <dbReference type="ChEBI" id="CHEBI:30616"/>
        <dbReference type="ChEBI" id="CHEBI:43176"/>
        <dbReference type="ChEBI" id="CHEBI:68546"/>
        <dbReference type="ChEBI" id="CHEBI:456216"/>
        <dbReference type="EC" id="2.7.11.23"/>
    </reaction>
</comment>
<dbReference type="PANTHER" id="PTHR24056">
    <property type="entry name" value="CELL DIVISION PROTEIN KINASE"/>
    <property type="match status" value="1"/>
</dbReference>
<evidence type="ECO:0000256" key="3">
    <source>
        <dbReference type="ARBA" id="ARBA00022553"/>
    </source>
</evidence>
<dbReference type="GO" id="GO:0005524">
    <property type="term" value="F:ATP binding"/>
    <property type="evidence" value="ECO:0007669"/>
    <property type="project" value="UniProtKB-UniRule"/>
</dbReference>
<evidence type="ECO:0000256" key="4">
    <source>
        <dbReference type="ARBA" id="ARBA00022679"/>
    </source>
</evidence>
<dbReference type="InterPro" id="IPR008271">
    <property type="entry name" value="Ser/Thr_kinase_AS"/>
</dbReference>
<evidence type="ECO:0000256" key="11">
    <source>
        <dbReference type="SAM" id="MobiDB-lite"/>
    </source>
</evidence>
<dbReference type="Proteomes" id="UP000006038">
    <property type="component" value="Chromosome 5"/>
</dbReference>
<dbReference type="EC" id="2.7.11.23" evidence="2"/>
<evidence type="ECO:0000256" key="8">
    <source>
        <dbReference type="ARBA" id="ARBA00049280"/>
    </source>
</evidence>
<evidence type="ECO:0000256" key="10">
    <source>
        <dbReference type="RuleBase" id="RU000304"/>
    </source>
</evidence>
<sequence length="181" mass="19673">MAAASAASGSRKRAAADQEPTACRSSPAKRRRYALGSADDYEQLEVVGEGSFGVVIKARDRRTGSMVALKRLHSALGFDAVRVEAAPPPAPACQHACRGHPSIVEIKNVVADAKTGEIFLVMEFVGSSLRDQIMRSRPEDLVREMMRKLIGAAHKMHSSRVIHHDIKPENILVGFFGSRGR</sequence>
<dbReference type="HOGENOM" id="CLU_000288_63_11_1"/>
<evidence type="ECO:0000256" key="5">
    <source>
        <dbReference type="ARBA" id="ARBA00022741"/>
    </source>
</evidence>